<proteinExistence type="predicted"/>
<dbReference type="Proteomes" id="UP001307849">
    <property type="component" value="Unassembled WGS sequence"/>
</dbReference>
<accession>A0AAN8NQ48</accession>
<gene>
    <name evidence="1" type="ORF">TWF506_005940</name>
</gene>
<reference evidence="1 2" key="1">
    <citation type="submission" date="2019-10" db="EMBL/GenBank/DDBJ databases">
        <authorList>
            <person name="Palmer J.M."/>
        </authorList>
    </citation>
    <scope>NUCLEOTIDE SEQUENCE [LARGE SCALE GENOMIC DNA]</scope>
    <source>
        <strain evidence="1 2">TWF506</strain>
    </source>
</reference>
<evidence type="ECO:0000313" key="2">
    <source>
        <dbReference type="Proteomes" id="UP001307849"/>
    </source>
</evidence>
<dbReference type="AlphaFoldDB" id="A0AAN8NQ48"/>
<sequence>MGGTSTRKPSWYSLATLNPVVFFYLKIVAPPLDAVKAIIKAAKPIIEEFCRVEVIASLLGITALLCWMIPRGAGKVVAAVAAAAFVHFRDFTDPTFRPRMMKVAWIGVYAAAVAGDP</sequence>
<organism evidence="1 2">
    <name type="scientific">Arthrobotrys conoides</name>
    <dbReference type="NCBI Taxonomy" id="74498"/>
    <lineage>
        <taxon>Eukaryota</taxon>
        <taxon>Fungi</taxon>
        <taxon>Dikarya</taxon>
        <taxon>Ascomycota</taxon>
        <taxon>Pezizomycotina</taxon>
        <taxon>Orbiliomycetes</taxon>
        <taxon>Orbiliales</taxon>
        <taxon>Orbiliaceae</taxon>
        <taxon>Arthrobotrys</taxon>
    </lineage>
</organism>
<dbReference type="EMBL" id="JAVHJM010000002">
    <property type="protein sequence ID" value="KAK6518805.1"/>
    <property type="molecule type" value="Genomic_DNA"/>
</dbReference>
<comment type="caution">
    <text evidence="1">The sequence shown here is derived from an EMBL/GenBank/DDBJ whole genome shotgun (WGS) entry which is preliminary data.</text>
</comment>
<protein>
    <submittedName>
        <fullName evidence="1">Uncharacterized protein</fullName>
    </submittedName>
</protein>
<evidence type="ECO:0000313" key="1">
    <source>
        <dbReference type="EMBL" id="KAK6518805.1"/>
    </source>
</evidence>
<name>A0AAN8NQ48_9PEZI</name>
<keyword evidence="2" id="KW-1185">Reference proteome</keyword>